<sequence>MEDDIELIKSILPNIGEAEIIRELNETNDIGAAVKNLMRNNKSPGKNRNKRIIVLVSNDCDQVVIDGIHDATNSIPSLVVERSEIAPQFTISVSFHEKPCKPMIYVDPKPFDSQFCSNIEEHSIILVKESYDDIDAQVDCSLNSLILLPLTRENVSTSLKNVFIENGIIGEGYGSFKLYGNLWNEMLRKIPMISATYADAISTSVPNPYSMSIYDENETNNPIISKSGNKIPKRIIDTLKLFYNSDDPSEKLETGPRKRISI</sequence>
<organism evidence="1 2">
    <name type="scientific">Tritrichomonas musculus</name>
    <dbReference type="NCBI Taxonomy" id="1915356"/>
    <lineage>
        <taxon>Eukaryota</taxon>
        <taxon>Metamonada</taxon>
        <taxon>Parabasalia</taxon>
        <taxon>Tritrichomonadida</taxon>
        <taxon>Tritrichomonadidae</taxon>
        <taxon>Tritrichomonas</taxon>
    </lineage>
</organism>
<name>A0ABR2KI51_9EUKA</name>
<gene>
    <name evidence="1" type="ORF">M9Y10_027985</name>
</gene>
<evidence type="ECO:0000313" key="1">
    <source>
        <dbReference type="EMBL" id="KAK8890786.1"/>
    </source>
</evidence>
<comment type="caution">
    <text evidence="1">The sequence shown here is derived from an EMBL/GenBank/DDBJ whole genome shotgun (WGS) entry which is preliminary data.</text>
</comment>
<protein>
    <recommendedName>
        <fullName evidence="3">CUE domain-containing protein</fullName>
    </recommendedName>
</protein>
<dbReference type="EMBL" id="JAPFFF010000004">
    <property type="protein sequence ID" value="KAK8890786.1"/>
    <property type="molecule type" value="Genomic_DNA"/>
</dbReference>
<reference evidence="1 2" key="1">
    <citation type="submission" date="2024-04" db="EMBL/GenBank/DDBJ databases">
        <title>Tritrichomonas musculus Genome.</title>
        <authorList>
            <person name="Alves-Ferreira E."/>
            <person name="Grigg M."/>
            <person name="Lorenzi H."/>
            <person name="Galac M."/>
        </authorList>
    </citation>
    <scope>NUCLEOTIDE SEQUENCE [LARGE SCALE GENOMIC DNA]</scope>
    <source>
        <strain evidence="1 2">EAF2021</strain>
    </source>
</reference>
<evidence type="ECO:0008006" key="3">
    <source>
        <dbReference type="Google" id="ProtNLM"/>
    </source>
</evidence>
<keyword evidence="2" id="KW-1185">Reference proteome</keyword>
<accession>A0ABR2KI51</accession>
<evidence type="ECO:0000313" key="2">
    <source>
        <dbReference type="Proteomes" id="UP001470230"/>
    </source>
</evidence>
<proteinExistence type="predicted"/>
<dbReference type="Proteomes" id="UP001470230">
    <property type="component" value="Unassembled WGS sequence"/>
</dbReference>